<evidence type="ECO:0000256" key="14">
    <source>
        <dbReference type="ARBA" id="ARBA00023098"/>
    </source>
</evidence>
<comment type="similarity">
    <text evidence="5 18">Belongs to the CDS family.</text>
</comment>
<evidence type="ECO:0000256" key="11">
    <source>
        <dbReference type="ARBA" id="ARBA00022692"/>
    </source>
</evidence>
<feature type="transmembrane region" description="Helical" evidence="19">
    <location>
        <begin position="215"/>
        <end position="235"/>
    </location>
</feature>
<dbReference type="PANTHER" id="PTHR46382">
    <property type="entry name" value="PHOSPHATIDATE CYTIDYLYLTRANSFERASE"/>
    <property type="match status" value="1"/>
</dbReference>
<evidence type="ECO:0000256" key="18">
    <source>
        <dbReference type="RuleBase" id="RU003938"/>
    </source>
</evidence>
<keyword evidence="21" id="KW-1185">Reference proteome</keyword>
<keyword evidence="15 19" id="KW-0472">Membrane</keyword>
<evidence type="ECO:0000256" key="10">
    <source>
        <dbReference type="ARBA" id="ARBA00022679"/>
    </source>
</evidence>
<dbReference type="EC" id="2.7.7.41" evidence="6 18"/>
<reference evidence="20 21" key="1">
    <citation type="journal article" date="2025" name="Int. J. Syst. Evol. Microbiol.">
        <title>Desulfovibrio falkowii sp. nov., Porphyromonas miyakawae sp. nov., Mediterraneibacter flintii sp. nov. and Owariibacterium komagatae gen. nov., sp. nov., isolated from human faeces.</title>
        <authorList>
            <person name="Hamaguchi T."/>
            <person name="Ohara M."/>
            <person name="Hisatomi A."/>
            <person name="Sekiguchi K."/>
            <person name="Takeda J.I."/>
            <person name="Ueyama J."/>
            <person name="Ito M."/>
            <person name="Nishiwaki H."/>
            <person name="Ogi T."/>
            <person name="Hirayama M."/>
            <person name="Ohkuma M."/>
            <person name="Sakamoto M."/>
            <person name="Ohno K."/>
        </authorList>
    </citation>
    <scope>NUCLEOTIDE SEQUENCE [LARGE SCALE GENOMIC DNA]</scope>
    <source>
        <strain evidence="20 21">13CB11C</strain>
    </source>
</reference>
<organism evidence="20 21">
    <name type="scientific">Porphyromonas miyakawae</name>
    <dbReference type="NCBI Taxonomy" id="3137470"/>
    <lineage>
        <taxon>Bacteria</taxon>
        <taxon>Pseudomonadati</taxon>
        <taxon>Bacteroidota</taxon>
        <taxon>Bacteroidia</taxon>
        <taxon>Bacteroidales</taxon>
        <taxon>Porphyromonadaceae</taxon>
        <taxon>Porphyromonas</taxon>
    </lineage>
</organism>
<evidence type="ECO:0000256" key="1">
    <source>
        <dbReference type="ARBA" id="ARBA00001698"/>
    </source>
</evidence>
<sequence length="285" mass="31552">MRALSNIFVRTVFGAVYVLLILVPFLLQSEWLFAIVFSFIAFTAVVEFNKLTSINRTRPLRTILDGIIAVWMLLNGMLVAKGMYLPEVWLPLVVYLLYTLLKSLFSDKDAELPNIGNSLMMLTYIGVPVFLTAYLSYQKLPTGECVFTGSRIIAVFLIVWIADSAAYLTGMAFGRHPLWPALSPKKTIEGVVGGVAFAAIVASFFPIFFPSAYGAYTWYSCTIFGLLVSLMSVLGDLFESMLKRRAGVKDSGHLIPGHGGILDRIDSYLMALPTAFILYLLAHTC</sequence>
<evidence type="ECO:0000256" key="2">
    <source>
        <dbReference type="ARBA" id="ARBA00004651"/>
    </source>
</evidence>
<evidence type="ECO:0000256" key="3">
    <source>
        <dbReference type="ARBA" id="ARBA00005119"/>
    </source>
</evidence>
<dbReference type="PROSITE" id="PS01315">
    <property type="entry name" value="CDS"/>
    <property type="match status" value="1"/>
</dbReference>
<evidence type="ECO:0000256" key="12">
    <source>
        <dbReference type="ARBA" id="ARBA00022695"/>
    </source>
</evidence>
<dbReference type="PANTHER" id="PTHR46382:SF1">
    <property type="entry name" value="PHOSPHATIDATE CYTIDYLYLTRANSFERASE"/>
    <property type="match status" value="1"/>
</dbReference>
<feature type="transmembrane region" description="Helical" evidence="19">
    <location>
        <begin position="7"/>
        <end position="25"/>
    </location>
</feature>
<keyword evidence="9" id="KW-0444">Lipid biosynthesis</keyword>
<proteinExistence type="inferred from homology"/>
<feature type="transmembrane region" description="Helical" evidence="19">
    <location>
        <begin position="117"/>
        <end position="137"/>
    </location>
</feature>
<keyword evidence="8" id="KW-1003">Cell membrane</keyword>
<feature type="transmembrane region" description="Helical" evidence="19">
    <location>
        <begin position="31"/>
        <end position="51"/>
    </location>
</feature>
<keyword evidence="16" id="KW-0594">Phospholipid biosynthesis</keyword>
<evidence type="ECO:0000256" key="6">
    <source>
        <dbReference type="ARBA" id="ARBA00012487"/>
    </source>
</evidence>
<evidence type="ECO:0000256" key="5">
    <source>
        <dbReference type="ARBA" id="ARBA00010185"/>
    </source>
</evidence>
<keyword evidence="14" id="KW-0443">Lipid metabolism</keyword>
<evidence type="ECO:0000313" key="20">
    <source>
        <dbReference type="EMBL" id="GAB1251068.1"/>
    </source>
</evidence>
<dbReference type="Pfam" id="PF01148">
    <property type="entry name" value="CTP_transf_1"/>
    <property type="match status" value="1"/>
</dbReference>
<dbReference type="InterPro" id="IPR000374">
    <property type="entry name" value="PC_trans"/>
</dbReference>
<evidence type="ECO:0000256" key="15">
    <source>
        <dbReference type="ARBA" id="ARBA00023136"/>
    </source>
</evidence>
<gene>
    <name evidence="20" type="ORF">Tsumi_01720</name>
</gene>
<evidence type="ECO:0000256" key="19">
    <source>
        <dbReference type="SAM" id="Phobius"/>
    </source>
</evidence>
<feature type="transmembrane region" description="Helical" evidence="19">
    <location>
        <begin position="149"/>
        <end position="169"/>
    </location>
</feature>
<dbReference type="GO" id="GO:0016779">
    <property type="term" value="F:nucleotidyltransferase activity"/>
    <property type="evidence" value="ECO:0007669"/>
    <property type="project" value="UniProtKB-KW"/>
</dbReference>
<keyword evidence="17" id="KW-1208">Phospholipid metabolism</keyword>
<keyword evidence="11 18" id="KW-0812">Transmembrane</keyword>
<name>A0ABQ0E071_9PORP</name>
<comment type="caution">
    <text evidence="20">The sequence shown here is derived from an EMBL/GenBank/DDBJ whole genome shotgun (WGS) entry which is preliminary data.</text>
</comment>
<dbReference type="EMBL" id="BAAFSF010000001">
    <property type="protein sequence ID" value="GAB1251068.1"/>
    <property type="molecule type" value="Genomic_DNA"/>
</dbReference>
<feature type="transmembrane region" description="Helical" evidence="19">
    <location>
        <begin position="88"/>
        <end position="105"/>
    </location>
</feature>
<evidence type="ECO:0000256" key="7">
    <source>
        <dbReference type="ARBA" id="ARBA00019373"/>
    </source>
</evidence>
<evidence type="ECO:0000256" key="4">
    <source>
        <dbReference type="ARBA" id="ARBA00005189"/>
    </source>
</evidence>
<evidence type="ECO:0000256" key="9">
    <source>
        <dbReference type="ARBA" id="ARBA00022516"/>
    </source>
</evidence>
<evidence type="ECO:0000256" key="8">
    <source>
        <dbReference type="ARBA" id="ARBA00022475"/>
    </source>
</evidence>
<protein>
    <recommendedName>
        <fullName evidence="7 18">Phosphatidate cytidylyltransferase</fullName>
        <ecNumber evidence="6 18">2.7.7.41</ecNumber>
    </recommendedName>
</protein>
<dbReference type="Proteomes" id="UP001628220">
    <property type="component" value="Unassembled WGS sequence"/>
</dbReference>
<comment type="pathway">
    <text evidence="3 18">Phospholipid metabolism; CDP-diacylglycerol biosynthesis; CDP-diacylglycerol from sn-glycerol 3-phosphate: step 3/3.</text>
</comment>
<feature type="transmembrane region" description="Helical" evidence="19">
    <location>
        <begin position="190"/>
        <end position="209"/>
    </location>
</feature>
<evidence type="ECO:0000256" key="17">
    <source>
        <dbReference type="ARBA" id="ARBA00023264"/>
    </source>
</evidence>
<evidence type="ECO:0000256" key="16">
    <source>
        <dbReference type="ARBA" id="ARBA00023209"/>
    </source>
</evidence>
<comment type="pathway">
    <text evidence="4">Lipid metabolism.</text>
</comment>
<comment type="subcellular location">
    <subcellularLocation>
        <location evidence="2">Cell membrane</location>
        <topology evidence="2">Multi-pass membrane protein</topology>
    </subcellularLocation>
</comment>
<comment type="catalytic activity">
    <reaction evidence="1 18">
        <text>a 1,2-diacyl-sn-glycero-3-phosphate + CTP + H(+) = a CDP-1,2-diacyl-sn-glycerol + diphosphate</text>
        <dbReference type="Rhea" id="RHEA:16229"/>
        <dbReference type="ChEBI" id="CHEBI:15378"/>
        <dbReference type="ChEBI" id="CHEBI:33019"/>
        <dbReference type="ChEBI" id="CHEBI:37563"/>
        <dbReference type="ChEBI" id="CHEBI:58332"/>
        <dbReference type="ChEBI" id="CHEBI:58608"/>
        <dbReference type="EC" id="2.7.7.41"/>
    </reaction>
</comment>
<evidence type="ECO:0000256" key="13">
    <source>
        <dbReference type="ARBA" id="ARBA00022989"/>
    </source>
</evidence>
<keyword evidence="12 18" id="KW-0548">Nucleotidyltransferase</keyword>
<keyword evidence="10 18" id="KW-0808">Transferase</keyword>
<feature type="transmembrane region" description="Helical" evidence="19">
    <location>
        <begin position="63"/>
        <end position="82"/>
    </location>
</feature>
<dbReference type="RefSeq" id="WP_411914883.1">
    <property type="nucleotide sequence ID" value="NZ_BAAFSF010000001.1"/>
</dbReference>
<evidence type="ECO:0000313" key="21">
    <source>
        <dbReference type="Proteomes" id="UP001628220"/>
    </source>
</evidence>
<keyword evidence="13 19" id="KW-1133">Transmembrane helix</keyword>
<accession>A0ABQ0E071</accession>